<reference evidence="3 4" key="1">
    <citation type="submission" date="2020-08" db="EMBL/GenBank/DDBJ databases">
        <title>Sequencing the genomes of 1000 actinobacteria strains.</title>
        <authorList>
            <person name="Klenk H.-P."/>
        </authorList>
    </citation>
    <scope>NUCLEOTIDE SEQUENCE [LARGE SCALE GENOMIC DNA]</scope>
    <source>
        <strain evidence="3 4">DSM 9581</strain>
    </source>
</reference>
<dbReference type="PROSITE" id="PS50164">
    <property type="entry name" value="GIY_YIG"/>
    <property type="match status" value="1"/>
</dbReference>
<organism evidence="3 4">
    <name type="scientific">Cellulomonas hominis</name>
    <dbReference type="NCBI Taxonomy" id="156981"/>
    <lineage>
        <taxon>Bacteria</taxon>
        <taxon>Bacillati</taxon>
        <taxon>Actinomycetota</taxon>
        <taxon>Actinomycetes</taxon>
        <taxon>Micrococcales</taxon>
        <taxon>Cellulomonadaceae</taxon>
        <taxon>Cellulomonas</taxon>
    </lineage>
</organism>
<dbReference type="InterPro" id="IPR000305">
    <property type="entry name" value="GIY-YIG_endonuc"/>
</dbReference>
<dbReference type="OrthoDB" id="5190670at2"/>
<gene>
    <name evidence="3" type="ORF">HNR08_003555</name>
</gene>
<comment type="caution">
    <text evidence="3">The sequence shown here is derived from an EMBL/GenBank/DDBJ whole genome shotgun (WGS) entry which is preliminary data.</text>
</comment>
<feature type="domain" description="GIY-YIG" evidence="2">
    <location>
        <begin position="42"/>
        <end position="151"/>
    </location>
</feature>
<dbReference type="Proteomes" id="UP000564629">
    <property type="component" value="Unassembled WGS sequence"/>
</dbReference>
<feature type="compositionally biased region" description="Basic and acidic residues" evidence="1">
    <location>
        <begin position="1"/>
        <end position="10"/>
    </location>
</feature>
<dbReference type="Gene3D" id="3.40.1440.10">
    <property type="entry name" value="GIY-YIG endonuclease"/>
    <property type="match status" value="1"/>
</dbReference>
<feature type="region of interest" description="Disordered" evidence="1">
    <location>
        <begin position="1"/>
        <end position="22"/>
    </location>
</feature>
<dbReference type="EMBL" id="JACHDN010000001">
    <property type="protein sequence ID" value="MBB5474819.1"/>
    <property type="molecule type" value="Genomic_DNA"/>
</dbReference>
<name>A0A7W8SI93_9CELL</name>
<evidence type="ECO:0000256" key="1">
    <source>
        <dbReference type="SAM" id="MobiDB-lite"/>
    </source>
</evidence>
<proteinExistence type="predicted"/>
<evidence type="ECO:0000313" key="4">
    <source>
        <dbReference type="Proteomes" id="UP000564629"/>
    </source>
</evidence>
<evidence type="ECO:0000259" key="2">
    <source>
        <dbReference type="PROSITE" id="PS50164"/>
    </source>
</evidence>
<protein>
    <recommendedName>
        <fullName evidence="2">GIY-YIG domain-containing protein</fullName>
    </recommendedName>
</protein>
<evidence type="ECO:0000313" key="3">
    <source>
        <dbReference type="EMBL" id="MBB5474819.1"/>
    </source>
</evidence>
<dbReference type="SUPFAM" id="SSF82771">
    <property type="entry name" value="GIY-YIG endonuclease"/>
    <property type="match status" value="1"/>
</dbReference>
<sequence length="152" mass="16642">MDLSDARRPGGPDPSAGELGWPEVLAAPRRAARDVRSSEVPAAPGVYAWFRDGACIYVGKASNLRTRLRAHRASTRDLSPSTLRATVAERELGVSRRFARQRPTLITAEQVDVVNRWLASCDVAWLTCPSAEVAEALERRLRASGLPPLNRV</sequence>
<dbReference type="InterPro" id="IPR049311">
    <property type="entry name" value="GIY_YIG_cat"/>
</dbReference>
<accession>A0A7W8SI93</accession>
<dbReference type="Pfam" id="PF20815">
    <property type="entry name" value="GIY_YIG_2"/>
    <property type="match status" value="1"/>
</dbReference>
<dbReference type="RefSeq" id="WP_146840461.1">
    <property type="nucleotide sequence ID" value="NZ_BJVQ01000082.1"/>
</dbReference>
<dbReference type="AlphaFoldDB" id="A0A7W8SI93"/>
<dbReference type="InterPro" id="IPR035901">
    <property type="entry name" value="GIY-YIG_endonuc_sf"/>
</dbReference>